<organism evidence="1">
    <name type="scientific">Lygus hesperus</name>
    <name type="common">Western plant bug</name>
    <dbReference type="NCBI Taxonomy" id="30085"/>
    <lineage>
        <taxon>Eukaryota</taxon>
        <taxon>Metazoa</taxon>
        <taxon>Ecdysozoa</taxon>
        <taxon>Arthropoda</taxon>
        <taxon>Hexapoda</taxon>
        <taxon>Insecta</taxon>
        <taxon>Pterygota</taxon>
        <taxon>Neoptera</taxon>
        <taxon>Paraneoptera</taxon>
        <taxon>Hemiptera</taxon>
        <taxon>Heteroptera</taxon>
        <taxon>Panheteroptera</taxon>
        <taxon>Cimicomorpha</taxon>
        <taxon>Miridae</taxon>
        <taxon>Mirini</taxon>
        <taxon>Lygus</taxon>
    </lineage>
</organism>
<dbReference type="EMBL" id="GDHC01013260">
    <property type="protein sequence ID" value="JAQ05369.1"/>
    <property type="molecule type" value="Transcribed_RNA"/>
</dbReference>
<proteinExistence type="predicted"/>
<evidence type="ECO:0000313" key="1">
    <source>
        <dbReference type="EMBL" id="JAQ05369.1"/>
    </source>
</evidence>
<dbReference type="InterPro" id="IPR008949">
    <property type="entry name" value="Isoprenoid_synthase_dom_sf"/>
</dbReference>
<dbReference type="SUPFAM" id="SSF48576">
    <property type="entry name" value="Terpenoid synthases"/>
    <property type="match status" value="1"/>
</dbReference>
<dbReference type="EMBL" id="GDHC01008957">
    <property type="protein sequence ID" value="JAQ09672.1"/>
    <property type="molecule type" value="Transcribed_RNA"/>
</dbReference>
<protein>
    <submittedName>
        <fullName evidence="1">Squalene synthase</fullName>
    </submittedName>
</protein>
<dbReference type="GO" id="GO:0005789">
    <property type="term" value="C:endoplasmic reticulum membrane"/>
    <property type="evidence" value="ECO:0007669"/>
    <property type="project" value="TreeGrafter"/>
</dbReference>
<dbReference type="AlphaFoldDB" id="A0A146LCJ2"/>
<dbReference type="PANTHER" id="PTHR11626:SF2">
    <property type="entry name" value="SQUALENE SYNTHASE"/>
    <property type="match status" value="1"/>
</dbReference>
<dbReference type="Pfam" id="PF00494">
    <property type="entry name" value="SQS_PSY"/>
    <property type="match status" value="1"/>
</dbReference>
<name>A0A146LCJ2_LYGHE</name>
<evidence type="ECO:0000313" key="2">
    <source>
        <dbReference type="EMBL" id="JAQ09672.1"/>
    </source>
</evidence>
<gene>
    <name evidence="1" type="primary">FDFT1_1</name>
    <name evidence="2" type="synonym">FDFT1_2</name>
    <name evidence="2" type="ORF">g.28947</name>
    <name evidence="1" type="ORF">g.28952</name>
</gene>
<dbReference type="InterPro" id="IPR044844">
    <property type="entry name" value="Trans_IPPS_euk-type"/>
</dbReference>
<dbReference type="PANTHER" id="PTHR11626">
    <property type="entry name" value="FARNESYL-DIPHOSPHATE FARNESYLTRANSFERASE"/>
    <property type="match status" value="1"/>
</dbReference>
<dbReference type="InterPro" id="IPR002060">
    <property type="entry name" value="Squ/phyt_synthse"/>
</dbReference>
<dbReference type="GO" id="GO:0045338">
    <property type="term" value="P:farnesyl diphosphate metabolic process"/>
    <property type="evidence" value="ECO:0007669"/>
    <property type="project" value="InterPro"/>
</dbReference>
<sequence>MLDDGTEQNRACVNALVLDALRHVPAVVTYLASLRDASVFRFCAIPQVMAIATLNAVYNNANVFQIKVKISKAEACRIMLHTGDLHSALNMFAEYCQSLEAKLAVKDESSGAIAKLLASAQHQITTLLSSRTSLMPLPYQRSLFLRYPALGGRVLLTMVDSVACFFRGGMDGFGRGDCERGRVTEIDLNCVGVVEKHGVHAPVYA</sequence>
<accession>A0A146LCJ2</accession>
<reference evidence="1" key="1">
    <citation type="journal article" date="2016" name="Gigascience">
        <title>De novo construction of an expanded transcriptome assembly for the western tarnished plant bug, Lygus hesperus.</title>
        <authorList>
            <person name="Tassone E.E."/>
            <person name="Geib S.M."/>
            <person name="Hall B."/>
            <person name="Fabrick J.A."/>
            <person name="Brent C.S."/>
            <person name="Hull J.J."/>
        </authorList>
    </citation>
    <scope>NUCLEOTIDE SEQUENCE</scope>
</reference>
<dbReference type="GO" id="GO:0051996">
    <property type="term" value="F:squalene synthase [NAD(P)H] activity"/>
    <property type="evidence" value="ECO:0007669"/>
    <property type="project" value="InterPro"/>
</dbReference>
<dbReference type="Gene3D" id="1.10.600.10">
    <property type="entry name" value="Farnesyl Diphosphate Synthase"/>
    <property type="match status" value="1"/>
</dbReference>